<evidence type="ECO:0000313" key="2">
    <source>
        <dbReference type="Proteomes" id="UP000680656"/>
    </source>
</evidence>
<organism evidence="1 2">
    <name type="scientific">Methanospirillum purgamenti</name>
    <dbReference type="NCBI Taxonomy" id="2834276"/>
    <lineage>
        <taxon>Archaea</taxon>
        <taxon>Methanobacteriati</taxon>
        <taxon>Methanobacteriota</taxon>
        <taxon>Stenosarchaea group</taxon>
        <taxon>Methanomicrobia</taxon>
        <taxon>Methanomicrobiales</taxon>
        <taxon>Methanospirillaceae</taxon>
        <taxon>Methanospirillum</taxon>
    </lineage>
</organism>
<keyword evidence="2" id="KW-1185">Reference proteome</keyword>
<name>A0A8E7EKY7_9EURY</name>
<proteinExistence type="predicted"/>
<gene>
    <name evidence="1" type="ORF">KHC33_07100</name>
</gene>
<evidence type="ECO:0000313" key="1">
    <source>
        <dbReference type="EMBL" id="QVV90241.1"/>
    </source>
</evidence>
<dbReference type="Proteomes" id="UP000680656">
    <property type="component" value="Chromosome"/>
</dbReference>
<dbReference type="EMBL" id="CP075546">
    <property type="protein sequence ID" value="QVV90241.1"/>
    <property type="molecule type" value="Genomic_DNA"/>
</dbReference>
<dbReference type="GeneID" id="65096938"/>
<reference evidence="1 2" key="1">
    <citation type="submission" date="2021-05" db="EMBL/GenBank/DDBJ databases">
        <title>A novel Methanospirillum isolate from a pyrite-forming mixed culture.</title>
        <authorList>
            <person name="Bunk B."/>
            <person name="Sproer C."/>
            <person name="Spring S."/>
            <person name="Pester M."/>
        </authorList>
    </citation>
    <scope>NUCLEOTIDE SEQUENCE [LARGE SCALE GENOMIC DNA]</scope>
    <source>
        <strain evidence="1 2">J.3.6.1-F.2.7.3</strain>
    </source>
</reference>
<dbReference type="AlphaFoldDB" id="A0A8E7EKY7"/>
<dbReference type="KEGG" id="mrtj:KHC33_07100"/>
<sequence>MGYSVNVDKIKEAIEYLILNTLPSNDYEISWALWSAKVFPIVLSSNVGEVLSKIDNPIIGLLSLDLKNSGKLEGYNETILIPFLNKDNLYSDKWILAYEVIKKGWIPGIKNYLKGDKFFIKLLKNNVSFYDEMKIQPRISSKRLNS</sequence>
<protein>
    <submittedName>
        <fullName evidence="1">Uncharacterized protein</fullName>
    </submittedName>
</protein>
<dbReference type="RefSeq" id="WP_214421012.1">
    <property type="nucleotide sequence ID" value="NZ_CP075546.1"/>
</dbReference>
<accession>A0A8E7EKY7</accession>